<organism evidence="1 2">
    <name type="scientific">Solilutibacter pythonis</name>
    <dbReference type="NCBI Taxonomy" id="2483112"/>
    <lineage>
        <taxon>Bacteria</taxon>
        <taxon>Pseudomonadati</taxon>
        <taxon>Pseudomonadota</taxon>
        <taxon>Gammaproteobacteria</taxon>
        <taxon>Lysobacterales</taxon>
        <taxon>Lysobacteraceae</taxon>
        <taxon>Solilutibacter</taxon>
    </lineage>
</organism>
<dbReference type="RefSeq" id="WP_158601817.1">
    <property type="nucleotide sequence ID" value="NZ_RFLY01000050.1"/>
</dbReference>
<keyword evidence="2" id="KW-1185">Reference proteome</keyword>
<name>A0A3M2HC75_9GAMM</name>
<dbReference type="Proteomes" id="UP000275012">
    <property type="component" value="Unassembled WGS sequence"/>
</dbReference>
<reference evidence="1 2" key="1">
    <citation type="submission" date="2018-10" db="EMBL/GenBank/DDBJ databases">
        <title>Proposal of Lysobacter pythonis sp. nov. isolated from royal pythons (Python regius).</title>
        <authorList>
            <person name="Hans-Juergen B."/>
            <person name="Huptas C."/>
            <person name="Sandra B."/>
            <person name="Igor L."/>
            <person name="Joachim S."/>
            <person name="Siegfried S."/>
            <person name="Mareike W."/>
            <person name="Peter K."/>
        </authorList>
    </citation>
    <scope>NUCLEOTIDE SEQUENCE [LARGE SCALE GENOMIC DNA]</scope>
    <source>
        <strain evidence="1 2">4284/11</strain>
    </source>
</reference>
<evidence type="ECO:0000313" key="1">
    <source>
        <dbReference type="EMBL" id="RMH87346.1"/>
    </source>
</evidence>
<protein>
    <submittedName>
        <fullName evidence="1">Uncharacterized protein</fullName>
    </submittedName>
</protein>
<dbReference type="AlphaFoldDB" id="A0A3M2HC75"/>
<feature type="non-terminal residue" evidence="1">
    <location>
        <position position="1"/>
    </location>
</feature>
<gene>
    <name evidence="1" type="ORF">EBB59_13195</name>
</gene>
<dbReference type="EMBL" id="RFLY01000050">
    <property type="protein sequence ID" value="RMH87346.1"/>
    <property type="molecule type" value="Genomic_DNA"/>
</dbReference>
<sequence length="177" mass="19824">EPSAAILAARQQNGRLSSAALETRIFRYIDSLQKLEDTHIDNIQKQLGLVIPPAQGRENFRSEYFDDLTDGGRFRVSVMHPTGEDTTYGVNIFNHNAGATSPDIPCRYTYQAFREMLLTRGFEDGVWVGHKLRAAFRKRFGDIGLSVGLWTYTHEKPDGGKESCVAQVSISMGVRVE</sequence>
<accession>A0A3M2HC75</accession>
<proteinExistence type="predicted"/>
<evidence type="ECO:0000313" key="2">
    <source>
        <dbReference type="Proteomes" id="UP000275012"/>
    </source>
</evidence>
<comment type="caution">
    <text evidence="1">The sequence shown here is derived from an EMBL/GenBank/DDBJ whole genome shotgun (WGS) entry which is preliminary data.</text>
</comment>